<reference evidence="1 2" key="1">
    <citation type="journal article" date="2016" name="Nat. Commun.">
        <title>Thousands of microbial genomes shed light on interconnected biogeochemical processes in an aquifer system.</title>
        <authorList>
            <person name="Anantharaman K."/>
            <person name="Brown C.T."/>
            <person name="Hug L.A."/>
            <person name="Sharon I."/>
            <person name="Castelle C.J."/>
            <person name="Probst A.J."/>
            <person name="Thomas B.C."/>
            <person name="Singh A."/>
            <person name="Wilkins M.J."/>
            <person name="Karaoz U."/>
            <person name="Brodie E.L."/>
            <person name="Williams K.H."/>
            <person name="Hubbard S.S."/>
            <person name="Banfield J.F."/>
        </authorList>
    </citation>
    <scope>NUCLEOTIDE SEQUENCE [LARGE SCALE GENOMIC DNA]</scope>
</reference>
<dbReference type="AlphaFoldDB" id="A0A1F5XV72"/>
<accession>A0A1F5XV72</accession>
<sequence length="64" mass="7455">MINRAEEPKPNSYWLKLKLFGIEFYDEKSASRFNYGGYMLEKDALELAEKIASKLGVEISKTYE</sequence>
<organism evidence="1 2">
    <name type="scientific">Candidatus Giovannonibacteria bacterium RIFCSPLOWO2_12_FULL_43_26</name>
    <dbReference type="NCBI Taxonomy" id="1798363"/>
    <lineage>
        <taxon>Bacteria</taxon>
        <taxon>Candidatus Giovannoniibacteriota</taxon>
    </lineage>
</organism>
<protein>
    <submittedName>
        <fullName evidence="1">Uncharacterized protein</fullName>
    </submittedName>
</protein>
<comment type="caution">
    <text evidence="1">The sequence shown here is derived from an EMBL/GenBank/DDBJ whole genome shotgun (WGS) entry which is preliminary data.</text>
</comment>
<proteinExistence type="predicted"/>
<dbReference type="EMBL" id="MFIP01000022">
    <property type="protein sequence ID" value="OGF91792.1"/>
    <property type="molecule type" value="Genomic_DNA"/>
</dbReference>
<evidence type="ECO:0000313" key="2">
    <source>
        <dbReference type="Proteomes" id="UP000177334"/>
    </source>
</evidence>
<dbReference type="Proteomes" id="UP000177334">
    <property type="component" value="Unassembled WGS sequence"/>
</dbReference>
<evidence type="ECO:0000313" key="1">
    <source>
        <dbReference type="EMBL" id="OGF91792.1"/>
    </source>
</evidence>
<name>A0A1F5XV72_9BACT</name>
<gene>
    <name evidence="1" type="ORF">A3H05_04040</name>
</gene>